<evidence type="ECO:0000313" key="2">
    <source>
        <dbReference type="EMBL" id="GAA1162372.1"/>
    </source>
</evidence>
<feature type="domain" description="HTH cro/C1-type" evidence="1">
    <location>
        <begin position="34"/>
        <end position="94"/>
    </location>
</feature>
<dbReference type="CDD" id="cd00093">
    <property type="entry name" value="HTH_XRE"/>
    <property type="match status" value="1"/>
</dbReference>
<accession>A0ABN1USE1</accession>
<dbReference type="InterPro" id="IPR010982">
    <property type="entry name" value="Lambda_DNA-bd_dom_sf"/>
</dbReference>
<dbReference type="SUPFAM" id="SSF47413">
    <property type="entry name" value="lambda repressor-like DNA-binding domains"/>
    <property type="match status" value="1"/>
</dbReference>
<dbReference type="SMART" id="SM00530">
    <property type="entry name" value="HTH_XRE"/>
    <property type="match status" value="1"/>
</dbReference>
<organism evidence="2 3">
    <name type="scientific">Nocardioides aquiterrae</name>
    <dbReference type="NCBI Taxonomy" id="203799"/>
    <lineage>
        <taxon>Bacteria</taxon>
        <taxon>Bacillati</taxon>
        <taxon>Actinomycetota</taxon>
        <taxon>Actinomycetes</taxon>
        <taxon>Propionibacteriales</taxon>
        <taxon>Nocardioidaceae</taxon>
        <taxon>Nocardioides</taxon>
    </lineage>
</organism>
<sequence>MTIFVLSTREAGGVPRRHTETTWESFARELGHNLRRAREATGLSQERVAHAAGLASYTYQKFEKGESRPGMPLNPRLTTLVALSQVLGVPVAELLPADLPDVTSGR</sequence>
<gene>
    <name evidence="2" type="ORF">GCM10009606_45330</name>
</gene>
<dbReference type="InterPro" id="IPR001387">
    <property type="entry name" value="Cro/C1-type_HTH"/>
</dbReference>
<evidence type="ECO:0000313" key="3">
    <source>
        <dbReference type="Proteomes" id="UP001499979"/>
    </source>
</evidence>
<reference evidence="2 3" key="1">
    <citation type="journal article" date="2019" name="Int. J. Syst. Evol. Microbiol.">
        <title>The Global Catalogue of Microorganisms (GCM) 10K type strain sequencing project: providing services to taxonomists for standard genome sequencing and annotation.</title>
        <authorList>
            <consortium name="The Broad Institute Genomics Platform"/>
            <consortium name="The Broad Institute Genome Sequencing Center for Infectious Disease"/>
            <person name="Wu L."/>
            <person name="Ma J."/>
        </authorList>
    </citation>
    <scope>NUCLEOTIDE SEQUENCE [LARGE SCALE GENOMIC DNA]</scope>
    <source>
        <strain evidence="2 3">JCM 11813</strain>
    </source>
</reference>
<dbReference type="PROSITE" id="PS50943">
    <property type="entry name" value="HTH_CROC1"/>
    <property type="match status" value="1"/>
</dbReference>
<name>A0ABN1USE1_9ACTN</name>
<keyword evidence="3" id="KW-1185">Reference proteome</keyword>
<dbReference type="RefSeq" id="WP_343910521.1">
    <property type="nucleotide sequence ID" value="NZ_BAAAJE010000030.1"/>
</dbReference>
<dbReference type="EMBL" id="BAAAJE010000030">
    <property type="protein sequence ID" value="GAA1162372.1"/>
    <property type="molecule type" value="Genomic_DNA"/>
</dbReference>
<dbReference type="Gene3D" id="1.10.260.40">
    <property type="entry name" value="lambda repressor-like DNA-binding domains"/>
    <property type="match status" value="1"/>
</dbReference>
<dbReference type="Pfam" id="PF13560">
    <property type="entry name" value="HTH_31"/>
    <property type="match status" value="1"/>
</dbReference>
<comment type="caution">
    <text evidence="2">The sequence shown here is derived from an EMBL/GenBank/DDBJ whole genome shotgun (WGS) entry which is preliminary data.</text>
</comment>
<protein>
    <recommendedName>
        <fullName evidence="1">HTH cro/C1-type domain-containing protein</fullName>
    </recommendedName>
</protein>
<dbReference type="Proteomes" id="UP001499979">
    <property type="component" value="Unassembled WGS sequence"/>
</dbReference>
<proteinExistence type="predicted"/>
<evidence type="ECO:0000259" key="1">
    <source>
        <dbReference type="PROSITE" id="PS50943"/>
    </source>
</evidence>